<evidence type="ECO:0008006" key="3">
    <source>
        <dbReference type="Google" id="ProtNLM"/>
    </source>
</evidence>
<dbReference type="Proteomes" id="UP001147747">
    <property type="component" value="Unassembled WGS sequence"/>
</dbReference>
<organism evidence="1 2">
    <name type="scientific">Penicillium cosmopolitanum</name>
    <dbReference type="NCBI Taxonomy" id="1131564"/>
    <lineage>
        <taxon>Eukaryota</taxon>
        <taxon>Fungi</taxon>
        <taxon>Dikarya</taxon>
        <taxon>Ascomycota</taxon>
        <taxon>Pezizomycotina</taxon>
        <taxon>Eurotiomycetes</taxon>
        <taxon>Eurotiomycetidae</taxon>
        <taxon>Eurotiales</taxon>
        <taxon>Aspergillaceae</taxon>
        <taxon>Penicillium</taxon>
    </lineage>
</organism>
<dbReference type="AlphaFoldDB" id="A0A9W9W3J8"/>
<comment type="caution">
    <text evidence="1">The sequence shown here is derived from an EMBL/GenBank/DDBJ whole genome shotgun (WGS) entry which is preliminary data.</text>
</comment>
<dbReference type="InterPro" id="IPR011257">
    <property type="entry name" value="DNA_glycosylase"/>
</dbReference>
<dbReference type="SUPFAM" id="SSF48150">
    <property type="entry name" value="DNA-glycosylase"/>
    <property type="match status" value="1"/>
</dbReference>
<protein>
    <recommendedName>
        <fullName evidence="3">HhH-GPD domain-containing protein</fullName>
    </recommendedName>
</protein>
<dbReference type="EMBL" id="JAPZBU010000006">
    <property type="protein sequence ID" value="KAJ5397858.1"/>
    <property type="molecule type" value="Genomic_DNA"/>
</dbReference>
<evidence type="ECO:0000313" key="1">
    <source>
        <dbReference type="EMBL" id="KAJ5397858.1"/>
    </source>
</evidence>
<dbReference type="OrthoDB" id="4676at2759"/>
<sequence>MSSRIQKIIDEFGNNPLGKSPLAKRPLTATPETILAMVMDAMVKSKPISHELSQKTINHLIEAGYHDIDKLHSSTWEERTMVLREGGYNRYREQTATNLGNLAEFVVNEYDGDLNNLLKSAHGQREKTRELIKEIKGIGDLAVELFFDNVQSVWSSIAPFVDSRSLQTAEELGIGADMHAMYSALHQDPKQMSWFVNGLSSVRLEKKQHVIESM</sequence>
<evidence type="ECO:0000313" key="2">
    <source>
        <dbReference type="Proteomes" id="UP001147747"/>
    </source>
</evidence>
<dbReference type="RefSeq" id="XP_056489910.1">
    <property type="nucleotide sequence ID" value="XM_056630608.1"/>
</dbReference>
<reference evidence="1" key="1">
    <citation type="submission" date="2022-12" db="EMBL/GenBank/DDBJ databases">
        <authorList>
            <person name="Petersen C."/>
        </authorList>
    </citation>
    <scope>NUCLEOTIDE SEQUENCE</scope>
    <source>
        <strain evidence="1">IBT 29677</strain>
    </source>
</reference>
<keyword evidence="2" id="KW-1185">Reference proteome</keyword>
<reference evidence="1" key="2">
    <citation type="journal article" date="2023" name="IMA Fungus">
        <title>Comparative genomic study of the Penicillium genus elucidates a diverse pangenome and 15 lateral gene transfer events.</title>
        <authorList>
            <person name="Petersen C."/>
            <person name="Sorensen T."/>
            <person name="Nielsen M.R."/>
            <person name="Sondergaard T.E."/>
            <person name="Sorensen J.L."/>
            <person name="Fitzpatrick D.A."/>
            <person name="Frisvad J.C."/>
            <person name="Nielsen K.L."/>
        </authorList>
    </citation>
    <scope>NUCLEOTIDE SEQUENCE</scope>
    <source>
        <strain evidence="1">IBT 29677</strain>
    </source>
</reference>
<proteinExistence type="predicted"/>
<dbReference type="GeneID" id="81369588"/>
<gene>
    <name evidence="1" type="ORF">N7509_005971</name>
</gene>
<name>A0A9W9W3J8_9EURO</name>
<dbReference type="GO" id="GO:0003824">
    <property type="term" value="F:catalytic activity"/>
    <property type="evidence" value="ECO:0007669"/>
    <property type="project" value="InterPro"/>
</dbReference>
<accession>A0A9W9W3J8</accession>
<dbReference type="Gene3D" id="1.10.340.30">
    <property type="entry name" value="Hypothetical protein, domain 2"/>
    <property type="match status" value="1"/>
</dbReference>
<dbReference type="GO" id="GO:0006281">
    <property type="term" value="P:DNA repair"/>
    <property type="evidence" value="ECO:0007669"/>
    <property type="project" value="InterPro"/>
</dbReference>